<dbReference type="InterPro" id="IPR013849">
    <property type="entry name" value="DNA_helicase_Holl-junc_RuvA_I"/>
</dbReference>
<dbReference type="HAMAP" id="MF_00031">
    <property type="entry name" value="DNA_HJ_migration_RuvA"/>
    <property type="match status" value="1"/>
</dbReference>
<protein>
    <recommendedName>
        <fullName evidence="6">Holliday junction branch migration complex subunit RuvA</fullName>
    </recommendedName>
</protein>
<dbReference type="InterPro" id="IPR010994">
    <property type="entry name" value="RuvA_2-like"/>
</dbReference>
<dbReference type="GO" id="GO:0048476">
    <property type="term" value="C:Holliday junction resolvase complex"/>
    <property type="evidence" value="ECO:0007669"/>
    <property type="project" value="UniProtKB-UniRule"/>
</dbReference>
<dbReference type="GO" id="GO:0009378">
    <property type="term" value="F:four-way junction helicase activity"/>
    <property type="evidence" value="ECO:0007669"/>
    <property type="project" value="InterPro"/>
</dbReference>
<comment type="domain">
    <text evidence="6">Has three domains with a flexible linker between the domains II and III and assumes an 'L' shape. Domain III is highly mobile and contacts RuvB.</text>
</comment>
<evidence type="ECO:0000256" key="6">
    <source>
        <dbReference type="HAMAP-Rule" id="MF_00031"/>
    </source>
</evidence>
<dbReference type="AlphaFoldDB" id="A0A4P8L0W3"/>
<dbReference type="GO" id="GO:0009379">
    <property type="term" value="C:Holliday junction helicase complex"/>
    <property type="evidence" value="ECO:0007669"/>
    <property type="project" value="InterPro"/>
</dbReference>
<dbReference type="InterPro" id="IPR003583">
    <property type="entry name" value="Hlx-hairpin-Hlx_DNA-bd_motif"/>
</dbReference>
<dbReference type="SMART" id="SM00278">
    <property type="entry name" value="HhH1"/>
    <property type="match status" value="2"/>
</dbReference>
<dbReference type="Gene3D" id="1.10.8.10">
    <property type="entry name" value="DNA helicase RuvA subunit, C-terminal domain"/>
    <property type="match status" value="1"/>
</dbReference>
<proteinExistence type="inferred from homology"/>
<dbReference type="SUPFAM" id="SSF50249">
    <property type="entry name" value="Nucleic acid-binding proteins"/>
    <property type="match status" value="1"/>
</dbReference>
<evidence type="ECO:0000313" key="9">
    <source>
        <dbReference type="Proteomes" id="UP000298602"/>
    </source>
</evidence>
<keyword evidence="5 6" id="KW-0234">DNA repair</keyword>
<dbReference type="SUPFAM" id="SSF46929">
    <property type="entry name" value="DNA helicase RuvA subunit, C-terminal domain"/>
    <property type="match status" value="1"/>
</dbReference>
<dbReference type="InterPro" id="IPR036267">
    <property type="entry name" value="RuvA_C_sf"/>
</dbReference>
<accession>A0A4P8L0W3</accession>
<evidence type="ECO:0000313" key="8">
    <source>
        <dbReference type="EMBL" id="QCQ21173.1"/>
    </source>
</evidence>
<dbReference type="Gene3D" id="2.40.50.140">
    <property type="entry name" value="Nucleic acid-binding proteins"/>
    <property type="match status" value="1"/>
</dbReference>
<evidence type="ECO:0000256" key="4">
    <source>
        <dbReference type="ARBA" id="ARBA00023172"/>
    </source>
</evidence>
<dbReference type="RefSeq" id="WP_137423142.1">
    <property type="nucleotide sequence ID" value="NZ_CP040098.1"/>
</dbReference>
<dbReference type="NCBIfam" id="TIGR00084">
    <property type="entry name" value="ruvA"/>
    <property type="match status" value="1"/>
</dbReference>
<dbReference type="GO" id="GO:0000400">
    <property type="term" value="F:four-way junction DNA binding"/>
    <property type="evidence" value="ECO:0007669"/>
    <property type="project" value="UniProtKB-UniRule"/>
</dbReference>
<keyword evidence="3 6" id="KW-0238">DNA-binding</keyword>
<dbReference type="Gene3D" id="1.10.150.20">
    <property type="entry name" value="5' to 3' exonuclease, C-terminal subdomain"/>
    <property type="match status" value="1"/>
</dbReference>
<comment type="subunit">
    <text evidence="6">Homotetramer. Forms an RuvA(8)-RuvB(12)-Holliday junction (HJ) complex. HJ DNA is sandwiched between 2 RuvA tetramers; dsDNA enters through RuvA and exits via RuvB. An RuvB hexamer assembles on each DNA strand where it exits the tetramer. Each RuvB hexamer is contacted by two RuvA subunits (via domain III) on 2 adjacent RuvB subunits; this complex drives branch migration. In the full resolvosome a probable DNA-RuvA(4)-RuvB(12)-RuvC(2) complex forms which resolves the HJ.</text>
</comment>
<feature type="region of interest" description="Domain III" evidence="6">
    <location>
        <begin position="148"/>
        <end position="199"/>
    </location>
</feature>
<evidence type="ECO:0000256" key="3">
    <source>
        <dbReference type="ARBA" id="ARBA00023125"/>
    </source>
</evidence>
<dbReference type="Proteomes" id="UP000298602">
    <property type="component" value="Chromosome"/>
</dbReference>
<dbReference type="CDD" id="cd14332">
    <property type="entry name" value="UBA_RuvA_C"/>
    <property type="match status" value="1"/>
</dbReference>
<name>A0A4P8L0W3_9BACT</name>
<evidence type="ECO:0000256" key="5">
    <source>
        <dbReference type="ARBA" id="ARBA00023204"/>
    </source>
</evidence>
<sequence>MIGYLEGTLRHKAPDTVIMEVHGVGYCVHVPLSTFYDLPGVGERACLNIHTHVREDALQLYGFRTIAEKEMFLHLIGIGGVGPRLALALLSGIHTDELREVVLTQNRARLQRIPGIGKKTAERILLELKDKLKLKASDAPAPPLVEAEGCDGYADAFSALLNLGYRPNEAEKALERAKTALGADPSVEELLKEALRVLA</sequence>
<keyword evidence="9" id="KW-1185">Reference proteome</keyword>
<reference evidence="8 9" key="1">
    <citation type="submission" date="2019-05" db="EMBL/GenBank/DDBJ databases">
        <title>The Complete Genome Sequence of the n-alkane-degrading Desulfoglaeba alkanexedens ALDC reveals multiple alkylsuccinate synthase gene clusters.</title>
        <authorList>
            <person name="Callaghan A.V."/>
            <person name="Davidova I.A."/>
            <person name="Duncan K.E."/>
            <person name="Morris B."/>
            <person name="McInerney M.J."/>
        </authorList>
    </citation>
    <scope>NUCLEOTIDE SEQUENCE [LARGE SCALE GENOMIC DNA]</scope>
    <source>
        <strain evidence="8 9">ALDC</strain>
    </source>
</reference>
<dbReference type="KEGG" id="dax:FDQ92_02565"/>
<feature type="domain" description="Helix-hairpin-helix DNA-binding motif class 1" evidence="7">
    <location>
        <begin position="73"/>
        <end position="92"/>
    </location>
</feature>
<gene>
    <name evidence="6 8" type="primary">ruvA</name>
    <name evidence="8" type="ORF">FDQ92_02565</name>
</gene>
<evidence type="ECO:0000259" key="7">
    <source>
        <dbReference type="SMART" id="SM00278"/>
    </source>
</evidence>
<dbReference type="GO" id="GO:0006310">
    <property type="term" value="P:DNA recombination"/>
    <property type="evidence" value="ECO:0007669"/>
    <property type="project" value="UniProtKB-UniRule"/>
</dbReference>
<dbReference type="Pfam" id="PF01330">
    <property type="entry name" value="RuvA_N"/>
    <property type="match status" value="1"/>
</dbReference>
<dbReference type="Pfam" id="PF14520">
    <property type="entry name" value="HHH_5"/>
    <property type="match status" value="1"/>
</dbReference>
<dbReference type="EMBL" id="CP040098">
    <property type="protein sequence ID" value="QCQ21173.1"/>
    <property type="molecule type" value="Genomic_DNA"/>
</dbReference>
<feature type="region of interest" description="Domain I" evidence="6">
    <location>
        <begin position="1"/>
        <end position="64"/>
    </location>
</feature>
<comment type="similarity">
    <text evidence="6">Belongs to the RuvA family.</text>
</comment>
<dbReference type="InterPro" id="IPR011114">
    <property type="entry name" value="RuvA_C"/>
</dbReference>
<keyword evidence="2 6" id="KW-0227">DNA damage</keyword>
<dbReference type="Pfam" id="PF07499">
    <property type="entry name" value="RuvA_C"/>
    <property type="match status" value="1"/>
</dbReference>
<dbReference type="SUPFAM" id="SSF47781">
    <property type="entry name" value="RuvA domain 2-like"/>
    <property type="match status" value="1"/>
</dbReference>
<dbReference type="OrthoDB" id="5293449at2"/>
<organism evidence="8 9">
    <name type="scientific">Desulfoglaeba alkanexedens ALDC</name>
    <dbReference type="NCBI Taxonomy" id="980445"/>
    <lineage>
        <taxon>Bacteria</taxon>
        <taxon>Pseudomonadati</taxon>
        <taxon>Thermodesulfobacteriota</taxon>
        <taxon>Syntrophobacteria</taxon>
        <taxon>Syntrophobacterales</taxon>
        <taxon>Syntrophobacteraceae</taxon>
        <taxon>Desulfoglaeba</taxon>
    </lineage>
</organism>
<reference evidence="8 9" key="2">
    <citation type="submission" date="2019-05" db="EMBL/GenBank/DDBJ databases">
        <authorList>
            <person name="Suflita J.M."/>
            <person name="Marks C.R."/>
        </authorList>
    </citation>
    <scope>NUCLEOTIDE SEQUENCE [LARGE SCALE GENOMIC DNA]</scope>
    <source>
        <strain evidence="8 9">ALDC</strain>
    </source>
</reference>
<evidence type="ECO:0000256" key="1">
    <source>
        <dbReference type="ARBA" id="ARBA00022490"/>
    </source>
</evidence>
<keyword evidence="4 6" id="KW-0233">DNA recombination</keyword>
<keyword evidence="1 6" id="KW-0963">Cytoplasm</keyword>
<evidence type="ECO:0000256" key="2">
    <source>
        <dbReference type="ARBA" id="ARBA00022763"/>
    </source>
</evidence>
<comment type="function">
    <text evidence="6">The RuvA-RuvB-RuvC complex processes Holliday junction (HJ) DNA during genetic recombination and DNA repair, while the RuvA-RuvB complex plays an important role in the rescue of blocked DNA replication forks via replication fork reversal (RFR). RuvA specifically binds to HJ cruciform DNA, conferring on it an open structure. The RuvB hexamer acts as an ATP-dependent pump, pulling dsDNA into and through the RuvAB complex. HJ branch migration allows RuvC to scan DNA until it finds its consensus sequence, where it cleaves and resolves the cruciform DNA.</text>
</comment>
<dbReference type="GO" id="GO:0006281">
    <property type="term" value="P:DNA repair"/>
    <property type="evidence" value="ECO:0007669"/>
    <property type="project" value="UniProtKB-UniRule"/>
</dbReference>
<dbReference type="GO" id="GO:0005737">
    <property type="term" value="C:cytoplasm"/>
    <property type="evidence" value="ECO:0007669"/>
    <property type="project" value="UniProtKB-SubCell"/>
</dbReference>
<comment type="caution">
    <text evidence="6">Lacks conserved residue(s) required for the propagation of feature annotation.</text>
</comment>
<dbReference type="InterPro" id="IPR012340">
    <property type="entry name" value="NA-bd_OB-fold"/>
</dbReference>
<comment type="subcellular location">
    <subcellularLocation>
        <location evidence="6">Cytoplasm</location>
    </subcellularLocation>
</comment>
<dbReference type="InterPro" id="IPR000085">
    <property type="entry name" value="RuvA"/>
</dbReference>
<feature type="domain" description="Helix-hairpin-helix DNA-binding motif class 1" evidence="7">
    <location>
        <begin position="108"/>
        <end position="127"/>
    </location>
</feature>
<dbReference type="GO" id="GO:0005524">
    <property type="term" value="F:ATP binding"/>
    <property type="evidence" value="ECO:0007669"/>
    <property type="project" value="InterPro"/>
</dbReference>